<dbReference type="InterPro" id="IPR003029">
    <property type="entry name" value="S1_domain"/>
</dbReference>
<dbReference type="SUPFAM" id="SSF88798">
    <property type="entry name" value="N-terminal, heterodimerisation domain of RBP7 (RpoE)"/>
    <property type="match status" value="1"/>
</dbReference>
<evidence type="ECO:0000256" key="2">
    <source>
        <dbReference type="ARBA" id="ARBA00022478"/>
    </source>
</evidence>
<dbReference type="InterPro" id="IPR004519">
    <property type="entry name" value="RNAP_E/RPC8"/>
</dbReference>
<dbReference type="Pfam" id="PF00575">
    <property type="entry name" value="S1"/>
    <property type="match status" value="1"/>
</dbReference>
<dbReference type="EnsemblBacteria" id="AAR39219">
    <property type="protein sequence ID" value="AAR39219"/>
    <property type="gene ID" value="NEQ370"/>
</dbReference>
<evidence type="ECO:0000256" key="3">
    <source>
        <dbReference type="ARBA" id="ARBA00023163"/>
    </source>
</evidence>
<comment type="subunit">
    <text evidence="4">Part of the RNA polymerase complex. Forms a stalk with Rpo4 that extends from the main structure.</text>
</comment>
<dbReference type="GO" id="GO:0000428">
    <property type="term" value="C:DNA-directed RNA polymerase complex"/>
    <property type="evidence" value="ECO:0007669"/>
    <property type="project" value="UniProtKB-KW"/>
</dbReference>
<evidence type="ECO:0000259" key="5">
    <source>
        <dbReference type="PROSITE" id="PS50126"/>
    </source>
</evidence>
<dbReference type="EC" id="2.7.7.6" evidence="4"/>
<dbReference type="EMBL" id="AE017199">
    <property type="protein sequence ID" value="AAR39219.1"/>
    <property type="molecule type" value="Genomic_DNA"/>
</dbReference>
<dbReference type="Gene3D" id="3.30.1490.120">
    <property type="entry name" value="RNA polymerase Rpb7-like, N-terminal domain"/>
    <property type="match status" value="1"/>
</dbReference>
<evidence type="ECO:0000313" key="7">
    <source>
        <dbReference type="Proteomes" id="UP000000578"/>
    </source>
</evidence>
<dbReference type="InterPro" id="IPR046399">
    <property type="entry name" value="RNApol_Rpo7"/>
</dbReference>
<dbReference type="Gene3D" id="2.40.50.140">
    <property type="entry name" value="Nucleic acid-binding proteins"/>
    <property type="match status" value="1"/>
</dbReference>
<dbReference type="NCBIfam" id="TIGR00448">
    <property type="entry name" value="rpoE"/>
    <property type="match status" value="1"/>
</dbReference>
<name>Q74MC3_NANEQ</name>
<comment type="subcellular location">
    <subcellularLocation>
        <location evidence="4">Cytoplasm</location>
    </subcellularLocation>
</comment>
<comment type="domain">
    <text evidence="4">Forms 2 domains with an elongated structure; Rpo4 packs into the hinge region between the 2 domains.</text>
</comment>
<keyword evidence="3 4" id="KW-0804">Transcription</keyword>
<dbReference type="CDD" id="cd04460">
    <property type="entry name" value="S1_RpoE"/>
    <property type="match status" value="1"/>
</dbReference>
<dbReference type="HAMAP" id="MF_00865">
    <property type="entry name" value="RNApol_arch_Rpo7"/>
    <property type="match status" value="1"/>
</dbReference>
<dbReference type="SMART" id="SM00316">
    <property type="entry name" value="S1"/>
    <property type="match status" value="1"/>
</dbReference>
<dbReference type="Proteomes" id="UP000000578">
    <property type="component" value="Chromosome"/>
</dbReference>
<dbReference type="PROSITE" id="PS50126">
    <property type="entry name" value="S1"/>
    <property type="match status" value="1"/>
</dbReference>
<gene>
    <name evidence="4" type="primary">rpo7</name>
    <name evidence="4" type="synonym">rpoE</name>
    <name evidence="6" type="ordered locus">NEQ370</name>
</gene>
<comment type="function">
    <text evidence="4">DNA-dependent RNA polymerase (RNAP) catalyzes the transcription of DNA into RNA using the four ribonucleoside triphosphates as substrates.</text>
</comment>
<sequence>MFFISEVEDYVRVDPRDLKEKTIEEAIKNALLKQYEGKINKQLGWVLSILDILDKSEGYLGYNDGGIYYKVRFKVLTWKPILKEVTLGIISNIVDFGAYVNIGPTDGLIHISQIMDDIVDYSKDKVLAGRKTKKILKIEDIVKAKIVGISIKPIGTKINLTMRQAGLGKLQWLYEEKAQSE</sequence>
<dbReference type="GO" id="GO:0003677">
    <property type="term" value="F:DNA binding"/>
    <property type="evidence" value="ECO:0007669"/>
    <property type="project" value="InterPro"/>
</dbReference>
<protein>
    <recommendedName>
        <fullName evidence="4">DNA-directed RNA polymerase subunit Rpo7</fullName>
        <ecNumber evidence="4">2.7.7.6</ecNumber>
    </recommendedName>
    <alternativeName>
        <fullName evidence="4">DNA-directed RNA polymerase subunit E</fullName>
    </alternativeName>
</protein>
<dbReference type="BioCyc" id="NEQU228908:GJB6-397-MONOMER"/>
<accession>Q74MC3</accession>
<dbReference type="SUPFAM" id="SSF50249">
    <property type="entry name" value="Nucleic acid-binding proteins"/>
    <property type="match status" value="1"/>
</dbReference>
<dbReference type="Pfam" id="PF03876">
    <property type="entry name" value="SHS2_Rpb7-N"/>
    <property type="match status" value="1"/>
</dbReference>
<dbReference type="AlphaFoldDB" id="Q74MC3"/>
<keyword evidence="4" id="KW-0808">Transferase</keyword>
<dbReference type="NCBIfam" id="NF006333">
    <property type="entry name" value="PRK08563.1"/>
    <property type="match status" value="1"/>
</dbReference>
<dbReference type="InterPro" id="IPR045113">
    <property type="entry name" value="Rpb7-like"/>
</dbReference>
<dbReference type="InterPro" id="IPR012340">
    <property type="entry name" value="NA-bd_OB-fold"/>
</dbReference>
<dbReference type="GO" id="GO:0005737">
    <property type="term" value="C:cytoplasm"/>
    <property type="evidence" value="ECO:0007669"/>
    <property type="project" value="UniProtKB-SubCell"/>
</dbReference>
<dbReference type="PATRIC" id="fig|228908.8.peg.380"/>
<dbReference type="STRING" id="228908.NEQ370"/>
<keyword evidence="2 4" id="KW-0240">DNA-directed RNA polymerase</keyword>
<dbReference type="PANTHER" id="PTHR12709:SF4">
    <property type="entry name" value="DNA-DIRECTED RNA POLYMERASE II SUBUNIT RPB7"/>
    <property type="match status" value="1"/>
</dbReference>
<feature type="domain" description="S1 motif" evidence="5">
    <location>
        <begin position="83"/>
        <end position="163"/>
    </location>
</feature>
<keyword evidence="4" id="KW-0548">Nucleotidyltransferase</keyword>
<dbReference type="GO" id="GO:0006352">
    <property type="term" value="P:DNA-templated transcription initiation"/>
    <property type="evidence" value="ECO:0007669"/>
    <property type="project" value="InterPro"/>
</dbReference>
<reference evidence="6 7" key="1">
    <citation type="journal article" date="2003" name="Proc. Natl. Acad. Sci. U.S.A.">
        <title>The genome of Nanoarchaeum equitans: insights into early archaeal evolution and derived parasitism.</title>
        <authorList>
            <person name="Waters E."/>
            <person name="Hohn M.J."/>
            <person name="Ahel I."/>
            <person name="Graham D.E."/>
            <person name="Adams M.D."/>
            <person name="Barnstead M."/>
            <person name="Beeson K.Y."/>
            <person name="Bibbs L."/>
            <person name="Bolanos R."/>
            <person name="Keller M."/>
            <person name="Kretz K."/>
            <person name="Lin X."/>
            <person name="Mathur E."/>
            <person name="Ni J."/>
            <person name="Podar M."/>
            <person name="Richardson T."/>
            <person name="Sutton G.G."/>
            <person name="Simon M."/>
            <person name="Soll D."/>
            <person name="Stetter K.O."/>
            <person name="Short J.M."/>
            <person name="Noordewier M."/>
        </authorList>
    </citation>
    <scope>NUCLEOTIDE SEQUENCE [LARGE SCALE GENOMIC DNA]</scope>
    <source>
        <strain evidence="6 7">Kin4-M</strain>
    </source>
</reference>
<comment type="similarity">
    <text evidence="1 4">Belongs to the eukaryotic RPB7/RPC8 RNA polymerase subunit family.</text>
</comment>
<dbReference type="KEGG" id="neq:NEQ370"/>
<dbReference type="HOGENOM" id="CLU_117966_0_0_2"/>
<comment type="catalytic activity">
    <reaction evidence="4">
        <text>RNA(n) + a ribonucleoside 5'-triphosphate = RNA(n+1) + diphosphate</text>
        <dbReference type="Rhea" id="RHEA:21248"/>
        <dbReference type="Rhea" id="RHEA-COMP:14527"/>
        <dbReference type="Rhea" id="RHEA-COMP:17342"/>
        <dbReference type="ChEBI" id="CHEBI:33019"/>
        <dbReference type="ChEBI" id="CHEBI:61557"/>
        <dbReference type="ChEBI" id="CHEBI:140395"/>
        <dbReference type="EC" id="2.7.7.6"/>
    </reaction>
</comment>
<evidence type="ECO:0000313" key="6">
    <source>
        <dbReference type="EMBL" id="AAR39219.1"/>
    </source>
</evidence>
<dbReference type="GO" id="GO:0003899">
    <property type="term" value="F:DNA-directed RNA polymerase activity"/>
    <property type="evidence" value="ECO:0007669"/>
    <property type="project" value="UniProtKB-UniRule"/>
</dbReference>
<keyword evidence="7" id="KW-1185">Reference proteome</keyword>
<evidence type="ECO:0000256" key="4">
    <source>
        <dbReference type="HAMAP-Rule" id="MF_00865"/>
    </source>
</evidence>
<evidence type="ECO:0000256" key="1">
    <source>
        <dbReference type="ARBA" id="ARBA00009307"/>
    </source>
</evidence>
<keyword evidence="4" id="KW-0963">Cytoplasm</keyword>
<proteinExistence type="inferred from homology"/>
<dbReference type="InterPro" id="IPR036898">
    <property type="entry name" value="RNA_pol_Rpb7-like_N_sf"/>
</dbReference>
<dbReference type="CDD" id="cd04331">
    <property type="entry name" value="RNAP_E_N"/>
    <property type="match status" value="1"/>
</dbReference>
<dbReference type="InterPro" id="IPR005576">
    <property type="entry name" value="Rpb7-like_N"/>
</dbReference>
<organism evidence="6 7">
    <name type="scientific">Nanoarchaeum equitans (strain Kin4-M)</name>
    <dbReference type="NCBI Taxonomy" id="228908"/>
    <lineage>
        <taxon>Archaea</taxon>
        <taxon>Nanobdellota</taxon>
        <taxon>Candidatus Nanoarchaeia</taxon>
        <taxon>Nanoarchaeales</taxon>
        <taxon>Nanoarchaeaceae</taxon>
        <taxon>Nanoarchaeum</taxon>
    </lineage>
</organism>
<dbReference type="PANTHER" id="PTHR12709">
    <property type="entry name" value="DNA-DIRECTED RNA POLYMERASE II, III"/>
    <property type="match status" value="1"/>
</dbReference>